<gene>
    <name evidence="1" type="ORF">ALO40_102338</name>
</gene>
<comment type="caution">
    <text evidence="1">The sequence shown here is derived from an EMBL/GenBank/DDBJ whole genome shotgun (WGS) entry which is preliminary data.</text>
</comment>
<proteinExistence type="predicted"/>
<name>A0A0Q0CXR5_9PSED</name>
<dbReference type="EMBL" id="LJRR01000270">
    <property type="protein sequence ID" value="KPZ14212.1"/>
    <property type="molecule type" value="Genomic_DNA"/>
</dbReference>
<organism evidence="1 2">
    <name type="scientific">Pseudomonas syringae pv. viburni</name>
    <dbReference type="NCBI Taxonomy" id="251703"/>
    <lineage>
        <taxon>Bacteria</taxon>
        <taxon>Pseudomonadati</taxon>
        <taxon>Pseudomonadota</taxon>
        <taxon>Gammaproteobacteria</taxon>
        <taxon>Pseudomonadales</taxon>
        <taxon>Pseudomonadaceae</taxon>
        <taxon>Pseudomonas</taxon>
    </lineage>
</organism>
<accession>A0A0Q0CXR5</accession>
<reference evidence="1 2" key="1">
    <citation type="submission" date="2015-09" db="EMBL/GenBank/DDBJ databases">
        <title>Genome announcement of multiple Pseudomonas syringae strains.</title>
        <authorList>
            <person name="Thakur S."/>
            <person name="Wang P.W."/>
            <person name="Gong Y."/>
            <person name="Weir B.S."/>
            <person name="Guttman D.S."/>
        </authorList>
    </citation>
    <scope>NUCLEOTIDE SEQUENCE [LARGE SCALE GENOMIC DNA]</scope>
    <source>
        <strain evidence="1 2">ICMP3963</strain>
    </source>
</reference>
<dbReference type="PATRIC" id="fig|251703.9.peg.4510"/>
<dbReference type="Proteomes" id="UP000050317">
    <property type="component" value="Unassembled WGS sequence"/>
</dbReference>
<protein>
    <submittedName>
        <fullName evidence="1">Uncharacterized protein</fullName>
    </submittedName>
</protein>
<dbReference type="AlphaFoldDB" id="A0A0Q0CXR5"/>
<evidence type="ECO:0000313" key="1">
    <source>
        <dbReference type="EMBL" id="KPZ14212.1"/>
    </source>
</evidence>
<evidence type="ECO:0000313" key="2">
    <source>
        <dbReference type="Proteomes" id="UP000050317"/>
    </source>
</evidence>
<sequence length="38" mass="4312">MVAPETAVYQEVRGFDEDGLSASDDVHFTLWDRVQLIT</sequence>